<dbReference type="PROSITE" id="PS51272">
    <property type="entry name" value="SLH"/>
    <property type="match status" value="1"/>
</dbReference>
<dbReference type="InterPro" id="IPR043504">
    <property type="entry name" value="Peptidase_S1_PA_chymotrypsin"/>
</dbReference>
<comment type="caution">
    <text evidence="4">The sequence shown here is derived from an EMBL/GenBank/DDBJ whole genome shotgun (WGS) entry which is preliminary data.</text>
</comment>
<dbReference type="EMBL" id="JACOQI010000004">
    <property type="protein sequence ID" value="MBC5769872.1"/>
    <property type="molecule type" value="Genomic_DNA"/>
</dbReference>
<keyword evidence="4" id="KW-0645">Protease</keyword>
<dbReference type="GO" id="GO:0006508">
    <property type="term" value="P:proteolysis"/>
    <property type="evidence" value="ECO:0007669"/>
    <property type="project" value="UniProtKB-KW"/>
</dbReference>
<organism evidence="4 5">
    <name type="scientific">Dysosmobacter segnis</name>
    <dbReference type="NCBI Taxonomy" id="2763042"/>
    <lineage>
        <taxon>Bacteria</taxon>
        <taxon>Bacillati</taxon>
        <taxon>Bacillota</taxon>
        <taxon>Clostridia</taxon>
        <taxon>Eubacteriales</taxon>
        <taxon>Oscillospiraceae</taxon>
        <taxon>Dysosmobacter</taxon>
    </lineage>
</organism>
<protein>
    <submittedName>
        <fullName evidence="4">Serine protease</fullName>
    </submittedName>
</protein>
<dbReference type="AlphaFoldDB" id="A0A923MFQ8"/>
<proteinExistence type="predicted"/>
<feature type="chain" id="PRO_5037643171" evidence="2">
    <location>
        <begin position="25"/>
        <end position="430"/>
    </location>
</feature>
<dbReference type="InterPro" id="IPR001119">
    <property type="entry name" value="SLH_dom"/>
</dbReference>
<feature type="domain" description="SLH" evidence="3">
    <location>
        <begin position="76"/>
        <end position="139"/>
    </location>
</feature>
<dbReference type="PRINTS" id="PR00834">
    <property type="entry name" value="PROTEASES2C"/>
</dbReference>
<dbReference type="PANTHER" id="PTHR22939">
    <property type="entry name" value="SERINE PROTEASE FAMILY S1C HTRA-RELATED"/>
    <property type="match status" value="1"/>
</dbReference>
<name>A0A923MFQ8_9FIRM</name>
<dbReference type="Gene3D" id="2.40.10.10">
    <property type="entry name" value="Trypsin-like serine proteases"/>
    <property type="match status" value="2"/>
</dbReference>
<keyword evidence="2" id="KW-0732">Signal</keyword>
<keyword evidence="5" id="KW-1185">Reference proteome</keyword>
<evidence type="ECO:0000313" key="4">
    <source>
        <dbReference type="EMBL" id="MBC5769872.1"/>
    </source>
</evidence>
<evidence type="ECO:0000256" key="1">
    <source>
        <dbReference type="ARBA" id="ARBA00022737"/>
    </source>
</evidence>
<dbReference type="InterPro" id="IPR001940">
    <property type="entry name" value="Peptidase_S1C"/>
</dbReference>
<sequence length="430" mass="45795">MKKQLLSALCAVMLLICAVPMASAQTGDAARRADALTVLHLLSEDPGRDLTAPATRAQAAVLLVRLAGGEKKPDTDGWFAGFRDVPDWARTAVNYANRRGWISGVSNVQFDPNGHLNADAWCAMLLRMLGYSDKTGDFEISDAAAFAWRIGLTGRQLIGILSMGDLAEAIYDALDFCYKGTETTVLSRLMDLGVCTASAANALGLLNKDYTARQLADRYLSAAFQLSLYETEEQVHDEVSSADASGFFISADGLAVTNYHSIEDSIKATATLLNGETYEVERVLYYDTGIDIAVIKVSRTNQSRRTTSAFNHLCLVGTADIRPGDPVYAIGNPLGLGLAISSGIIGSTAHELDRYALPCIVNSADISRGSSGGALMNAHGQVIGVTSGAYTYGNNMYLAVPVDPVMAADLTVSGWTLKEVKAIEAAKGKD</sequence>
<feature type="signal peptide" evidence="2">
    <location>
        <begin position="1"/>
        <end position="24"/>
    </location>
</feature>
<dbReference type="SUPFAM" id="SSF50494">
    <property type="entry name" value="Trypsin-like serine proteases"/>
    <property type="match status" value="1"/>
</dbReference>
<reference evidence="4" key="1">
    <citation type="submission" date="2020-08" db="EMBL/GenBank/DDBJ databases">
        <title>Genome public.</title>
        <authorList>
            <person name="Liu C."/>
            <person name="Sun Q."/>
        </authorList>
    </citation>
    <scope>NUCLEOTIDE SEQUENCE</scope>
    <source>
        <strain evidence="4">BX15</strain>
    </source>
</reference>
<dbReference type="InterPro" id="IPR009003">
    <property type="entry name" value="Peptidase_S1_PA"/>
</dbReference>
<dbReference type="RefSeq" id="WP_187014222.1">
    <property type="nucleotide sequence ID" value="NZ_JACOQI010000004.1"/>
</dbReference>
<accession>A0A923MFQ8</accession>
<evidence type="ECO:0000256" key="2">
    <source>
        <dbReference type="SAM" id="SignalP"/>
    </source>
</evidence>
<keyword evidence="4" id="KW-0378">Hydrolase</keyword>
<evidence type="ECO:0000259" key="3">
    <source>
        <dbReference type="PROSITE" id="PS51272"/>
    </source>
</evidence>
<dbReference type="PANTHER" id="PTHR22939:SF129">
    <property type="entry name" value="SERINE PROTEASE HTRA2, MITOCHONDRIAL"/>
    <property type="match status" value="1"/>
</dbReference>
<keyword evidence="1" id="KW-0677">Repeat</keyword>
<dbReference type="GO" id="GO:0004252">
    <property type="term" value="F:serine-type endopeptidase activity"/>
    <property type="evidence" value="ECO:0007669"/>
    <property type="project" value="InterPro"/>
</dbReference>
<dbReference type="Proteomes" id="UP000620327">
    <property type="component" value="Unassembled WGS sequence"/>
</dbReference>
<dbReference type="Pfam" id="PF13365">
    <property type="entry name" value="Trypsin_2"/>
    <property type="match status" value="1"/>
</dbReference>
<evidence type="ECO:0000313" key="5">
    <source>
        <dbReference type="Proteomes" id="UP000620327"/>
    </source>
</evidence>
<gene>
    <name evidence="4" type="ORF">H8Z83_05965</name>
</gene>